<gene>
    <name evidence="1" type="ORF">MARPO_0157s0017</name>
</gene>
<protein>
    <submittedName>
        <fullName evidence="1">Uncharacterized protein</fullName>
    </submittedName>
</protein>
<name>A0A2R6W499_MARPO</name>
<accession>A0A2R6W499</accession>
<dbReference type="Gramene" id="Mp4g08620.1">
    <property type="protein sequence ID" value="Mp4g08620.1.cds1"/>
    <property type="gene ID" value="Mp4g08620"/>
</dbReference>
<evidence type="ECO:0000313" key="2">
    <source>
        <dbReference type="Proteomes" id="UP000244005"/>
    </source>
</evidence>
<sequence>MTIWKWTVGFPSCQAQKLEVLIPHEGQKSWSWTSGRKASCVYLSPWAHSATDMCIGKVDSTMYRNMQGCFQMRS</sequence>
<organism evidence="1 2">
    <name type="scientific">Marchantia polymorpha</name>
    <name type="common">Common liverwort</name>
    <name type="synonym">Marchantia aquatica</name>
    <dbReference type="NCBI Taxonomy" id="3197"/>
    <lineage>
        <taxon>Eukaryota</taxon>
        <taxon>Viridiplantae</taxon>
        <taxon>Streptophyta</taxon>
        <taxon>Embryophyta</taxon>
        <taxon>Marchantiophyta</taxon>
        <taxon>Marchantiopsida</taxon>
        <taxon>Marchantiidae</taxon>
        <taxon>Marchantiales</taxon>
        <taxon>Marchantiaceae</taxon>
        <taxon>Marchantia</taxon>
    </lineage>
</organism>
<evidence type="ECO:0000313" key="1">
    <source>
        <dbReference type="EMBL" id="PTQ28685.1"/>
    </source>
</evidence>
<dbReference type="AlphaFoldDB" id="A0A2R6W499"/>
<proteinExistence type="predicted"/>
<dbReference type="EMBL" id="KZ772827">
    <property type="protein sequence ID" value="PTQ28685.1"/>
    <property type="molecule type" value="Genomic_DNA"/>
</dbReference>
<reference evidence="2" key="1">
    <citation type="journal article" date="2017" name="Cell">
        <title>Insights into land plant evolution garnered from the Marchantia polymorpha genome.</title>
        <authorList>
            <person name="Bowman J.L."/>
            <person name="Kohchi T."/>
            <person name="Yamato K.T."/>
            <person name="Jenkins J."/>
            <person name="Shu S."/>
            <person name="Ishizaki K."/>
            <person name="Yamaoka S."/>
            <person name="Nishihama R."/>
            <person name="Nakamura Y."/>
            <person name="Berger F."/>
            <person name="Adam C."/>
            <person name="Aki S.S."/>
            <person name="Althoff F."/>
            <person name="Araki T."/>
            <person name="Arteaga-Vazquez M.A."/>
            <person name="Balasubrmanian S."/>
            <person name="Barry K."/>
            <person name="Bauer D."/>
            <person name="Boehm C.R."/>
            <person name="Briginshaw L."/>
            <person name="Caballero-Perez J."/>
            <person name="Catarino B."/>
            <person name="Chen F."/>
            <person name="Chiyoda S."/>
            <person name="Chovatia M."/>
            <person name="Davies K.M."/>
            <person name="Delmans M."/>
            <person name="Demura T."/>
            <person name="Dierschke T."/>
            <person name="Dolan L."/>
            <person name="Dorantes-Acosta A.E."/>
            <person name="Eklund D.M."/>
            <person name="Florent S.N."/>
            <person name="Flores-Sandoval E."/>
            <person name="Fujiyama A."/>
            <person name="Fukuzawa H."/>
            <person name="Galik B."/>
            <person name="Grimanelli D."/>
            <person name="Grimwood J."/>
            <person name="Grossniklaus U."/>
            <person name="Hamada T."/>
            <person name="Haseloff J."/>
            <person name="Hetherington A.J."/>
            <person name="Higo A."/>
            <person name="Hirakawa Y."/>
            <person name="Hundley H.N."/>
            <person name="Ikeda Y."/>
            <person name="Inoue K."/>
            <person name="Inoue S.I."/>
            <person name="Ishida S."/>
            <person name="Jia Q."/>
            <person name="Kakita M."/>
            <person name="Kanazawa T."/>
            <person name="Kawai Y."/>
            <person name="Kawashima T."/>
            <person name="Kennedy M."/>
            <person name="Kinose K."/>
            <person name="Kinoshita T."/>
            <person name="Kohara Y."/>
            <person name="Koide E."/>
            <person name="Komatsu K."/>
            <person name="Kopischke S."/>
            <person name="Kubo M."/>
            <person name="Kyozuka J."/>
            <person name="Lagercrantz U."/>
            <person name="Lin S.S."/>
            <person name="Lindquist E."/>
            <person name="Lipzen A.M."/>
            <person name="Lu C.W."/>
            <person name="De Luna E."/>
            <person name="Martienssen R.A."/>
            <person name="Minamino N."/>
            <person name="Mizutani M."/>
            <person name="Mizutani M."/>
            <person name="Mochizuki N."/>
            <person name="Monte I."/>
            <person name="Mosher R."/>
            <person name="Nagasaki H."/>
            <person name="Nakagami H."/>
            <person name="Naramoto S."/>
            <person name="Nishitani K."/>
            <person name="Ohtani M."/>
            <person name="Okamoto T."/>
            <person name="Okumura M."/>
            <person name="Phillips J."/>
            <person name="Pollak B."/>
            <person name="Reinders A."/>
            <person name="Rovekamp M."/>
            <person name="Sano R."/>
            <person name="Sawa S."/>
            <person name="Schmid M.W."/>
            <person name="Shirakawa M."/>
            <person name="Solano R."/>
            <person name="Spunde A."/>
            <person name="Suetsugu N."/>
            <person name="Sugano S."/>
            <person name="Sugiyama A."/>
            <person name="Sun R."/>
            <person name="Suzuki Y."/>
            <person name="Takenaka M."/>
            <person name="Takezawa D."/>
            <person name="Tomogane H."/>
            <person name="Tsuzuki M."/>
            <person name="Ueda T."/>
            <person name="Umeda M."/>
            <person name="Ward J.M."/>
            <person name="Watanabe Y."/>
            <person name="Yazaki K."/>
            <person name="Yokoyama R."/>
            <person name="Yoshitake Y."/>
            <person name="Yotsui I."/>
            <person name="Zachgo S."/>
            <person name="Schmutz J."/>
        </authorList>
    </citation>
    <scope>NUCLEOTIDE SEQUENCE [LARGE SCALE GENOMIC DNA]</scope>
    <source>
        <strain evidence="2">Tak-1</strain>
    </source>
</reference>
<dbReference type="Proteomes" id="UP000244005">
    <property type="component" value="Unassembled WGS sequence"/>
</dbReference>
<keyword evidence="2" id="KW-1185">Reference proteome</keyword>